<dbReference type="PANTHER" id="PTHR13504:SF38">
    <property type="entry name" value="FIDO DOMAIN-CONTAINING PROTEIN"/>
    <property type="match status" value="1"/>
</dbReference>
<dbReference type="InterPro" id="IPR036597">
    <property type="entry name" value="Fido-like_dom_sf"/>
</dbReference>
<dbReference type="GO" id="GO:0005524">
    <property type="term" value="F:ATP binding"/>
    <property type="evidence" value="ECO:0007669"/>
    <property type="project" value="UniProtKB-KW"/>
</dbReference>
<dbReference type="Pfam" id="PF02661">
    <property type="entry name" value="Fic"/>
    <property type="match status" value="1"/>
</dbReference>
<sequence>MQQAGPNPHERHWPSHTTTTVPWRSTVRGPRADRETTAVRASIPPTIARAVWTPDTDTAALLDGAAVALRELDAQHGTGLSALGGVLDRTEAVASSRIEDEHATLDDVARAAVGIRADPGATAMVRAGGAIDGLVAAAGSGTITEASLLAAHRLLLRDDPVDGRYAGRYRDVQNWIGGGRSPRLARYVPPPPELVPGLMDDLFVFLHRDDLHPVAQAAIAHAQFESIHPFTDGNGRIGRALMAAVLRRRGLARFVTVPVATALVAERDRYFWHLERFRDGRLDDWVRDVAIAIGTVCDEAALTALLLDEVAAERSAGPCADGVHAVVGRALVSDPVLTEDRLDQLLHGERGTVDAVADDLCRAGVLRSVTERRRDRAWVTIAAADELAAFGDRVQAAVRQRANRVGW</sequence>
<comment type="caution">
    <text evidence="5">The sequence shown here is derived from an EMBL/GenBank/DDBJ whole genome shotgun (WGS) entry which is preliminary data.</text>
</comment>
<gene>
    <name evidence="5" type="ORF">EDF64_10110</name>
</gene>
<feature type="active site" evidence="1">
    <location>
        <position position="228"/>
    </location>
</feature>
<dbReference type="InterPro" id="IPR040198">
    <property type="entry name" value="Fido_containing"/>
</dbReference>
<accession>A0A4R6DMJ9</accession>
<evidence type="ECO:0000313" key="6">
    <source>
        <dbReference type="Proteomes" id="UP000295764"/>
    </source>
</evidence>
<dbReference type="PROSITE" id="PS51459">
    <property type="entry name" value="FIDO"/>
    <property type="match status" value="1"/>
</dbReference>
<feature type="domain" description="Fido" evidence="4">
    <location>
        <begin position="143"/>
        <end position="291"/>
    </location>
</feature>
<dbReference type="SUPFAM" id="SSF140931">
    <property type="entry name" value="Fic-like"/>
    <property type="match status" value="1"/>
</dbReference>
<name>A0A4R6DMJ9_9MICO</name>
<dbReference type="AlphaFoldDB" id="A0A4R6DMJ9"/>
<keyword evidence="2" id="KW-0547">Nucleotide-binding</keyword>
<evidence type="ECO:0000256" key="1">
    <source>
        <dbReference type="PIRSR" id="PIRSR640198-1"/>
    </source>
</evidence>
<feature type="binding site" evidence="2">
    <location>
        <begin position="232"/>
        <end position="239"/>
    </location>
    <ligand>
        <name>ATP</name>
        <dbReference type="ChEBI" id="CHEBI:30616"/>
    </ligand>
</feature>
<dbReference type="EMBL" id="SNVW01000001">
    <property type="protein sequence ID" value="TDN46155.1"/>
    <property type="molecule type" value="Genomic_DNA"/>
</dbReference>
<reference evidence="5 6" key="1">
    <citation type="submission" date="2019-03" db="EMBL/GenBank/DDBJ databases">
        <title>Genomic analyses of the natural microbiome of Caenorhabditis elegans.</title>
        <authorList>
            <person name="Samuel B."/>
        </authorList>
    </citation>
    <scope>NUCLEOTIDE SEQUENCE [LARGE SCALE GENOMIC DNA]</scope>
    <source>
        <strain evidence="5 6">JUb65</strain>
    </source>
</reference>
<evidence type="ECO:0000256" key="2">
    <source>
        <dbReference type="PIRSR" id="PIRSR640198-2"/>
    </source>
</evidence>
<dbReference type="Gene3D" id="1.10.3290.10">
    <property type="entry name" value="Fido-like domain"/>
    <property type="match status" value="1"/>
</dbReference>
<organism evidence="5 6">
    <name type="scientific">Curtobacterium flaccumfaciens</name>
    <dbReference type="NCBI Taxonomy" id="2035"/>
    <lineage>
        <taxon>Bacteria</taxon>
        <taxon>Bacillati</taxon>
        <taxon>Actinomycetota</taxon>
        <taxon>Actinomycetes</taxon>
        <taxon>Micrococcales</taxon>
        <taxon>Microbacteriaceae</taxon>
        <taxon>Curtobacterium</taxon>
    </lineage>
</organism>
<evidence type="ECO:0000313" key="5">
    <source>
        <dbReference type="EMBL" id="TDN46155.1"/>
    </source>
</evidence>
<dbReference type="Proteomes" id="UP000295764">
    <property type="component" value="Unassembled WGS sequence"/>
</dbReference>
<keyword evidence="2" id="KW-0067">ATP-binding</keyword>
<proteinExistence type="predicted"/>
<evidence type="ECO:0000256" key="3">
    <source>
        <dbReference type="SAM" id="MobiDB-lite"/>
    </source>
</evidence>
<dbReference type="InterPro" id="IPR003812">
    <property type="entry name" value="Fido"/>
</dbReference>
<feature type="region of interest" description="Disordered" evidence="3">
    <location>
        <begin position="1"/>
        <end position="38"/>
    </location>
</feature>
<dbReference type="OrthoDB" id="9813719at2"/>
<protein>
    <submittedName>
        <fullName evidence="5">Fic family protein</fullName>
    </submittedName>
</protein>
<evidence type="ECO:0000259" key="4">
    <source>
        <dbReference type="PROSITE" id="PS51459"/>
    </source>
</evidence>
<dbReference type="PANTHER" id="PTHR13504">
    <property type="entry name" value="FIDO DOMAIN-CONTAINING PROTEIN DDB_G0283145"/>
    <property type="match status" value="1"/>
</dbReference>
<dbReference type="RefSeq" id="WP_133518095.1">
    <property type="nucleotide sequence ID" value="NZ_SNVW01000001.1"/>
</dbReference>